<organism evidence="9 10">
    <name type="scientific">Marinomonas hwangdonensis</name>
    <dbReference type="NCBI Taxonomy" id="1053647"/>
    <lineage>
        <taxon>Bacteria</taxon>
        <taxon>Pseudomonadati</taxon>
        <taxon>Pseudomonadota</taxon>
        <taxon>Gammaproteobacteria</taxon>
        <taxon>Oceanospirillales</taxon>
        <taxon>Oceanospirillaceae</taxon>
        <taxon>Marinomonas</taxon>
    </lineage>
</organism>
<reference evidence="9 10" key="1">
    <citation type="journal article" date="2012" name="Int. J. Syst. Evol. Microbiol.">
        <title>Marinomonas hwangdonensis sp. nov., isolated from seawater.</title>
        <authorList>
            <person name="Jung Y.T."/>
            <person name="Oh T.K."/>
            <person name="Yoon J.H."/>
        </authorList>
    </citation>
    <scope>NUCLEOTIDE SEQUENCE [LARGE SCALE GENOMIC DNA]</scope>
    <source>
        <strain evidence="9 10">HDW-15</strain>
    </source>
</reference>
<dbReference type="PANTHER" id="PTHR30462:SF3">
    <property type="entry name" value="INTERMEMBRANE TRANSPORT PROTEIN PQIA"/>
    <property type="match status" value="1"/>
</dbReference>
<feature type="transmembrane region" description="Helical" evidence="8">
    <location>
        <begin position="96"/>
        <end position="129"/>
    </location>
</feature>
<dbReference type="GO" id="GO:0005886">
    <property type="term" value="C:plasma membrane"/>
    <property type="evidence" value="ECO:0007669"/>
    <property type="project" value="UniProtKB-SubCell"/>
</dbReference>
<dbReference type="InterPro" id="IPR051800">
    <property type="entry name" value="PqiA-PqiB_transport"/>
</dbReference>
<evidence type="ECO:0000313" key="10">
    <source>
        <dbReference type="Proteomes" id="UP000280507"/>
    </source>
</evidence>
<dbReference type="OrthoDB" id="9800207at2"/>
<feature type="transmembrane region" description="Helical" evidence="8">
    <location>
        <begin position="141"/>
        <end position="163"/>
    </location>
</feature>
<feature type="transmembrane region" description="Helical" evidence="8">
    <location>
        <begin position="319"/>
        <end position="346"/>
    </location>
</feature>
<dbReference type="Proteomes" id="UP000280507">
    <property type="component" value="Unassembled WGS sequence"/>
</dbReference>
<keyword evidence="10" id="KW-1185">Reference proteome</keyword>
<protein>
    <submittedName>
        <fullName evidence="9">Paraquat-inducible protein A</fullName>
    </submittedName>
</protein>
<evidence type="ECO:0000256" key="1">
    <source>
        <dbReference type="ARBA" id="ARBA00004429"/>
    </source>
</evidence>
<name>A0A3M8QAN6_9GAMM</name>
<dbReference type="AlphaFoldDB" id="A0A3M8QAN6"/>
<proteinExistence type="inferred from homology"/>
<keyword evidence="7 8" id="KW-0472">Membrane</keyword>
<comment type="similarity">
    <text evidence="2">Belongs to the PqiA family.</text>
</comment>
<gene>
    <name evidence="9" type="ORF">EBI00_04285</name>
</gene>
<feature type="transmembrane region" description="Helical" evidence="8">
    <location>
        <begin position="175"/>
        <end position="194"/>
    </location>
</feature>
<evidence type="ECO:0000256" key="7">
    <source>
        <dbReference type="ARBA" id="ARBA00023136"/>
    </source>
</evidence>
<evidence type="ECO:0000256" key="8">
    <source>
        <dbReference type="SAM" id="Phobius"/>
    </source>
</evidence>
<keyword evidence="3" id="KW-1003">Cell membrane</keyword>
<evidence type="ECO:0000256" key="3">
    <source>
        <dbReference type="ARBA" id="ARBA00022475"/>
    </source>
</evidence>
<dbReference type="PANTHER" id="PTHR30462">
    <property type="entry name" value="INTERMEMBRANE TRANSPORT PROTEIN PQIB-RELATED"/>
    <property type="match status" value="1"/>
</dbReference>
<comment type="subcellular location">
    <subcellularLocation>
        <location evidence="1">Cell inner membrane</location>
        <topology evidence="1">Multi-pass membrane protein</topology>
    </subcellularLocation>
</comment>
<feature type="transmembrane region" description="Helical" evidence="8">
    <location>
        <begin position="398"/>
        <end position="415"/>
    </location>
</feature>
<evidence type="ECO:0000256" key="4">
    <source>
        <dbReference type="ARBA" id="ARBA00022519"/>
    </source>
</evidence>
<accession>A0A3M8QAN6</accession>
<evidence type="ECO:0000256" key="6">
    <source>
        <dbReference type="ARBA" id="ARBA00022989"/>
    </source>
</evidence>
<sequence>MSQASLHDNITACDQCDTLHSLAASERGQRLRCAQCGCVVVNVHEQGAGRLVVASCSALFMLVFASAFPFLSFSSSGASRSVTLFDLVEVLIQQDFLVLGILISLALFVFPVVYLVSVVFLVTSFRYAILKPFFQSYFIRWIVALQPWLMLDVFLIGALVALIKMDSFSEVRFDLSFFAFCVYAVLLLKTVSLIDRRWLWRQVSLGQVPVDQVPSNQMLSDKVSFNSGQTARQLGFVGCHFCGLVLNGAERRCVRCGHSVHSRRPHSLSSTIALLVAAAVMFLPANFFPIMQTTFLGSSESSTLVGGVLLLWSLGSYPVAMVIFLASVVIPIAKILSLSWLCWQYYYPTERETRQKIRLYRITELVGRWSMIDIFVVAVLTVLVQLGELVSISPGPAALPFAATVVFTMLAAMTFDPRLLWDKTANSSYLDSAEKPYDEACH</sequence>
<dbReference type="InterPro" id="IPR005219">
    <property type="entry name" value="PqiA-like_proteobact"/>
</dbReference>
<evidence type="ECO:0000313" key="9">
    <source>
        <dbReference type="EMBL" id="RNF52130.1"/>
    </source>
</evidence>
<feature type="transmembrane region" description="Helical" evidence="8">
    <location>
        <begin position="272"/>
        <end position="291"/>
    </location>
</feature>
<keyword evidence="6 8" id="KW-1133">Transmembrane helix</keyword>
<evidence type="ECO:0000256" key="5">
    <source>
        <dbReference type="ARBA" id="ARBA00022692"/>
    </source>
</evidence>
<dbReference type="NCBIfam" id="TIGR00155">
    <property type="entry name" value="pqiA_fam"/>
    <property type="match status" value="1"/>
</dbReference>
<keyword evidence="4" id="KW-0997">Cell inner membrane</keyword>
<dbReference type="EMBL" id="RIZG01000002">
    <property type="protein sequence ID" value="RNF52130.1"/>
    <property type="molecule type" value="Genomic_DNA"/>
</dbReference>
<feature type="transmembrane region" description="Helical" evidence="8">
    <location>
        <begin position="51"/>
        <end position="76"/>
    </location>
</feature>
<comment type="caution">
    <text evidence="9">The sequence shown here is derived from an EMBL/GenBank/DDBJ whole genome shotgun (WGS) entry which is preliminary data.</text>
</comment>
<feature type="transmembrane region" description="Helical" evidence="8">
    <location>
        <begin position="366"/>
        <end position="386"/>
    </location>
</feature>
<dbReference type="InterPro" id="IPR007498">
    <property type="entry name" value="PqiA-like"/>
</dbReference>
<dbReference type="RefSeq" id="WP_123094679.1">
    <property type="nucleotide sequence ID" value="NZ_RIZG01000002.1"/>
</dbReference>
<keyword evidence="5 8" id="KW-0812">Transmembrane</keyword>
<dbReference type="Pfam" id="PF04403">
    <property type="entry name" value="PqiA"/>
    <property type="match status" value="2"/>
</dbReference>
<evidence type="ECO:0000256" key="2">
    <source>
        <dbReference type="ARBA" id="ARBA00007555"/>
    </source>
</evidence>